<evidence type="ECO:0000313" key="1">
    <source>
        <dbReference type="EMBL" id="KAI4368981.1"/>
    </source>
</evidence>
<proteinExistence type="predicted"/>
<protein>
    <submittedName>
        <fullName evidence="1">Uncharacterized protein</fullName>
    </submittedName>
</protein>
<accession>A0ACB9QSN8</accession>
<sequence>MIPSSSPIRSPRSYSRSRRRLTEILSVSLIIMALLVSLSTAARLGATRNVIAQVTGLDSGRSDWCRGCDRKKVGTTSFRHRGVVFGYLPKGSWVPPSGPSPRHNSVVDSTQN</sequence>
<organism evidence="1 2">
    <name type="scientific">Melastoma candidum</name>
    <dbReference type="NCBI Taxonomy" id="119954"/>
    <lineage>
        <taxon>Eukaryota</taxon>
        <taxon>Viridiplantae</taxon>
        <taxon>Streptophyta</taxon>
        <taxon>Embryophyta</taxon>
        <taxon>Tracheophyta</taxon>
        <taxon>Spermatophyta</taxon>
        <taxon>Magnoliopsida</taxon>
        <taxon>eudicotyledons</taxon>
        <taxon>Gunneridae</taxon>
        <taxon>Pentapetalae</taxon>
        <taxon>rosids</taxon>
        <taxon>malvids</taxon>
        <taxon>Myrtales</taxon>
        <taxon>Melastomataceae</taxon>
        <taxon>Melastomatoideae</taxon>
        <taxon>Melastomateae</taxon>
        <taxon>Melastoma</taxon>
    </lineage>
</organism>
<gene>
    <name evidence="1" type="ORF">MLD38_017478</name>
</gene>
<dbReference type="Proteomes" id="UP001057402">
    <property type="component" value="Chromosome 5"/>
</dbReference>
<dbReference type="EMBL" id="CM042884">
    <property type="protein sequence ID" value="KAI4368981.1"/>
    <property type="molecule type" value="Genomic_DNA"/>
</dbReference>
<evidence type="ECO:0000313" key="2">
    <source>
        <dbReference type="Proteomes" id="UP001057402"/>
    </source>
</evidence>
<keyword evidence="2" id="KW-1185">Reference proteome</keyword>
<reference evidence="2" key="1">
    <citation type="journal article" date="2023" name="Front. Plant Sci.">
        <title>Chromosomal-level genome assembly of Melastoma candidum provides insights into trichome evolution.</title>
        <authorList>
            <person name="Zhong Y."/>
            <person name="Wu W."/>
            <person name="Sun C."/>
            <person name="Zou P."/>
            <person name="Liu Y."/>
            <person name="Dai S."/>
            <person name="Zhou R."/>
        </authorList>
    </citation>
    <scope>NUCLEOTIDE SEQUENCE [LARGE SCALE GENOMIC DNA]</scope>
</reference>
<name>A0ACB9QSN8_9MYRT</name>
<comment type="caution">
    <text evidence="1">The sequence shown here is derived from an EMBL/GenBank/DDBJ whole genome shotgun (WGS) entry which is preliminary data.</text>
</comment>